<accession>A0A379FLS7</accession>
<protein>
    <recommendedName>
        <fullName evidence="4">Bacteriophage protein</fullName>
    </recommendedName>
</protein>
<dbReference type="GeneID" id="93671655"/>
<gene>
    <name evidence="2" type="ORF">NCTC11801_00549</name>
</gene>
<keyword evidence="1" id="KW-0175">Coiled coil</keyword>
<dbReference type="EMBL" id="UGTZ01000001">
    <property type="protein sequence ID" value="SUC29646.1"/>
    <property type="molecule type" value="Genomic_DNA"/>
</dbReference>
<evidence type="ECO:0000313" key="2">
    <source>
        <dbReference type="EMBL" id="SUC29646.1"/>
    </source>
</evidence>
<evidence type="ECO:0000313" key="3">
    <source>
        <dbReference type="Proteomes" id="UP000254208"/>
    </source>
</evidence>
<proteinExistence type="predicted"/>
<dbReference type="Proteomes" id="UP000254208">
    <property type="component" value="Unassembled WGS sequence"/>
</dbReference>
<evidence type="ECO:0008006" key="4">
    <source>
        <dbReference type="Google" id="ProtNLM"/>
    </source>
</evidence>
<name>A0A379FLS7_PRORE</name>
<sequence length="128" mass="14509">MSADDNVIQFKAPSDAVPTIDTEVKGRKNRQQMYCKHHSLIIDEEHRTVECNDCGCVVEAFDVLLARANNAESVIRGMSELLDKRDELRKSVDGLLREEKNTKARLRSARTDLAFIENKKLQHEGKVG</sequence>
<dbReference type="AlphaFoldDB" id="A0A379FLS7"/>
<feature type="coiled-coil region" evidence="1">
    <location>
        <begin position="78"/>
        <end position="105"/>
    </location>
</feature>
<reference evidence="2 3" key="1">
    <citation type="submission" date="2018-06" db="EMBL/GenBank/DDBJ databases">
        <authorList>
            <consortium name="Pathogen Informatics"/>
            <person name="Doyle S."/>
        </authorList>
    </citation>
    <scope>NUCLEOTIDE SEQUENCE [LARGE SCALE GENOMIC DNA]</scope>
    <source>
        <strain evidence="2 3">NCTC11801</strain>
    </source>
</reference>
<evidence type="ECO:0000256" key="1">
    <source>
        <dbReference type="SAM" id="Coils"/>
    </source>
</evidence>
<organism evidence="2 3">
    <name type="scientific">Providencia rettgeri</name>
    <dbReference type="NCBI Taxonomy" id="587"/>
    <lineage>
        <taxon>Bacteria</taxon>
        <taxon>Pseudomonadati</taxon>
        <taxon>Pseudomonadota</taxon>
        <taxon>Gammaproteobacteria</taxon>
        <taxon>Enterobacterales</taxon>
        <taxon>Morganellaceae</taxon>
        <taxon>Providencia</taxon>
    </lineage>
</organism>
<dbReference type="RefSeq" id="WP_115166524.1">
    <property type="nucleotide sequence ID" value="NZ_CP077317.1"/>
</dbReference>